<keyword evidence="2 5" id="KW-0812">Transmembrane</keyword>
<evidence type="ECO:0000256" key="4">
    <source>
        <dbReference type="ARBA" id="ARBA00023136"/>
    </source>
</evidence>
<dbReference type="STRING" id="415425.SAMN05444363_0953"/>
<dbReference type="RefSeq" id="WP_073309103.1">
    <property type="nucleotide sequence ID" value="NZ_FQZI01000002.1"/>
</dbReference>
<feature type="transmembrane region" description="Helical" evidence="5">
    <location>
        <begin position="44"/>
        <end position="62"/>
    </location>
</feature>
<feature type="transmembrane region" description="Helical" evidence="5">
    <location>
        <begin position="68"/>
        <end position="85"/>
    </location>
</feature>
<dbReference type="AlphaFoldDB" id="A0A1M6CJ43"/>
<gene>
    <name evidence="6" type="ORF">SAMN05444363_0953</name>
</gene>
<dbReference type="OrthoDB" id="6400719at2"/>
<protein>
    <recommendedName>
        <fullName evidence="8">Chloroplast import component protein (Tic20)</fullName>
    </recommendedName>
</protein>
<comment type="subcellular location">
    <subcellularLocation>
        <location evidence="1">Membrane</location>
        <topology evidence="1">Multi-pass membrane protein</topology>
    </subcellularLocation>
</comment>
<evidence type="ECO:0000313" key="6">
    <source>
        <dbReference type="EMBL" id="SHI61055.1"/>
    </source>
</evidence>
<keyword evidence="7" id="KW-1185">Reference proteome</keyword>
<feature type="transmembrane region" description="Helical" evidence="5">
    <location>
        <begin position="6"/>
        <end position="24"/>
    </location>
</feature>
<evidence type="ECO:0000313" key="7">
    <source>
        <dbReference type="Proteomes" id="UP000184488"/>
    </source>
</evidence>
<evidence type="ECO:0000256" key="1">
    <source>
        <dbReference type="ARBA" id="ARBA00004141"/>
    </source>
</evidence>
<keyword evidence="4 5" id="KW-0472">Membrane</keyword>
<dbReference type="Proteomes" id="UP000184488">
    <property type="component" value="Unassembled WGS sequence"/>
</dbReference>
<dbReference type="Pfam" id="PF09685">
    <property type="entry name" value="MamF_MmsF"/>
    <property type="match status" value="1"/>
</dbReference>
<name>A0A1M6CJ43_9FLAO</name>
<evidence type="ECO:0008006" key="8">
    <source>
        <dbReference type="Google" id="ProtNLM"/>
    </source>
</evidence>
<dbReference type="EMBL" id="FQZI01000002">
    <property type="protein sequence ID" value="SHI61055.1"/>
    <property type="molecule type" value="Genomic_DNA"/>
</dbReference>
<evidence type="ECO:0000256" key="3">
    <source>
        <dbReference type="ARBA" id="ARBA00022989"/>
    </source>
</evidence>
<reference evidence="7" key="1">
    <citation type="submission" date="2016-11" db="EMBL/GenBank/DDBJ databases">
        <authorList>
            <person name="Varghese N."/>
            <person name="Submissions S."/>
        </authorList>
    </citation>
    <scope>NUCLEOTIDE SEQUENCE [LARGE SCALE GENOMIC DNA]</scope>
    <source>
        <strain evidence="7">DSM 18829</strain>
    </source>
</reference>
<evidence type="ECO:0000256" key="5">
    <source>
        <dbReference type="SAM" id="Phobius"/>
    </source>
</evidence>
<accession>A0A1M6CJ43</accession>
<evidence type="ECO:0000256" key="2">
    <source>
        <dbReference type="ARBA" id="ARBA00022692"/>
    </source>
</evidence>
<organism evidence="6 7">
    <name type="scientific">Flavobacterium terrae</name>
    <dbReference type="NCBI Taxonomy" id="415425"/>
    <lineage>
        <taxon>Bacteria</taxon>
        <taxon>Pseudomonadati</taxon>
        <taxon>Bacteroidota</taxon>
        <taxon>Flavobacteriia</taxon>
        <taxon>Flavobacteriales</taxon>
        <taxon>Flavobacteriaceae</taxon>
        <taxon>Flavobacterium</taxon>
    </lineage>
</organism>
<dbReference type="InterPro" id="IPR019109">
    <property type="entry name" value="MamF_MmsF"/>
</dbReference>
<keyword evidence="3 5" id="KW-1133">Transmembrane helix</keyword>
<sequence length="106" mass="11684">MEEKKGKTQAIISYILLIGPLIAISMNSGEDKTEFASFHIRQGLGLTITFIVLGLLLSNFNIPMATMSMWGAISILTLYGMFTAVKGETKQIPILGNLFQKIFKTL</sequence>
<proteinExistence type="predicted"/>